<reference evidence="4 5" key="1">
    <citation type="submission" date="2018-11" db="EMBL/GenBank/DDBJ databases">
        <title>Genomes From Bacteria Associated with the Canine Oral Cavity: a Test Case for Automated Genome-Based Taxonomic Assignment.</title>
        <authorList>
            <person name="Coil D.A."/>
            <person name="Jospin G."/>
            <person name="Darling A.E."/>
            <person name="Wallis C."/>
            <person name="Davis I.J."/>
            <person name="Harris S."/>
            <person name="Eisen J.A."/>
            <person name="Holcombe L.J."/>
            <person name="O'Flynn C."/>
        </authorList>
    </citation>
    <scope>NUCLEOTIDE SEQUENCE [LARGE SCALE GENOMIC DNA]</scope>
    <source>
        <strain evidence="4 5">OH770</strain>
    </source>
</reference>
<comment type="caution">
    <text evidence="4">The sequence shown here is derived from an EMBL/GenBank/DDBJ whole genome shotgun (WGS) entry which is preliminary data.</text>
</comment>
<name>A0A3P1SCQ6_9ACTO</name>
<keyword evidence="2" id="KW-1133">Transmembrane helix</keyword>
<protein>
    <submittedName>
        <fullName evidence="4">Thioredoxin</fullName>
    </submittedName>
</protein>
<evidence type="ECO:0000313" key="4">
    <source>
        <dbReference type="EMBL" id="RRC95071.1"/>
    </source>
</evidence>
<organism evidence="4 5">
    <name type="scientific">Schaalia canis</name>
    <dbReference type="NCBI Taxonomy" id="100469"/>
    <lineage>
        <taxon>Bacteria</taxon>
        <taxon>Bacillati</taxon>
        <taxon>Actinomycetota</taxon>
        <taxon>Actinomycetes</taxon>
        <taxon>Actinomycetales</taxon>
        <taxon>Actinomycetaceae</taxon>
        <taxon>Schaalia</taxon>
    </lineage>
</organism>
<dbReference type="Gene3D" id="3.40.30.10">
    <property type="entry name" value="Glutaredoxin"/>
    <property type="match status" value="1"/>
</dbReference>
<dbReference type="RefSeq" id="WP_124870957.1">
    <property type="nucleotide sequence ID" value="NZ_RQZF01000007.1"/>
</dbReference>
<dbReference type="OrthoDB" id="117402at2"/>
<dbReference type="Proteomes" id="UP000280444">
    <property type="component" value="Unassembled WGS sequence"/>
</dbReference>
<dbReference type="Pfam" id="PF13462">
    <property type="entry name" value="Thioredoxin_4"/>
    <property type="match status" value="1"/>
</dbReference>
<evidence type="ECO:0000256" key="1">
    <source>
        <dbReference type="SAM" id="MobiDB-lite"/>
    </source>
</evidence>
<feature type="region of interest" description="Disordered" evidence="1">
    <location>
        <begin position="1"/>
        <end position="21"/>
    </location>
</feature>
<keyword evidence="2" id="KW-0472">Membrane</keyword>
<evidence type="ECO:0000256" key="2">
    <source>
        <dbReference type="SAM" id="Phobius"/>
    </source>
</evidence>
<keyword evidence="2" id="KW-0812">Transmembrane</keyword>
<keyword evidence="5" id="KW-1185">Reference proteome</keyword>
<gene>
    <name evidence="4" type="ORF">EII11_07490</name>
</gene>
<accession>A0A3P1SCQ6</accession>
<evidence type="ECO:0000259" key="3">
    <source>
        <dbReference type="Pfam" id="PF13462"/>
    </source>
</evidence>
<feature type="domain" description="Thioredoxin-like fold" evidence="3">
    <location>
        <begin position="93"/>
        <end position="257"/>
    </location>
</feature>
<evidence type="ECO:0000313" key="5">
    <source>
        <dbReference type="Proteomes" id="UP000280444"/>
    </source>
</evidence>
<dbReference type="InterPro" id="IPR012336">
    <property type="entry name" value="Thioredoxin-like_fold"/>
</dbReference>
<dbReference type="InterPro" id="IPR036249">
    <property type="entry name" value="Thioredoxin-like_sf"/>
</dbReference>
<dbReference type="SUPFAM" id="SSF52833">
    <property type="entry name" value="Thioredoxin-like"/>
    <property type="match status" value="1"/>
</dbReference>
<dbReference type="AlphaFoldDB" id="A0A3P1SCQ6"/>
<sequence length="274" mass="29587">MSQKSTGTNAVRAKAQQMRQEQERADKRMRAIIIGSVSAIVVAVIAVVAVVVSQQIKADAEINDVDPKVVLGAYADGSPIVLSPKGIGEADPALPTLTDYFDYSCHVCADAEVAFGKELVTDVTDGKYNIVFQPVNTVQAPYQYAATTASLIVAKESPEHWTDLHHALMSYFAEQYKAGQGSVVQDIDKSAKQVREIALSVGVPESLVSTFPKNLAEEYLTASTTAWQKASFEGRNPNSFGTPEFVANGEKKIELTSFEPNEVLQSMRTGLGVK</sequence>
<feature type="transmembrane region" description="Helical" evidence="2">
    <location>
        <begin position="31"/>
        <end position="52"/>
    </location>
</feature>
<proteinExistence type="predicted"/>
<dbReference type="EMBL" id="RQZF01000007">
    <property type="protein sequence ID" value="RRC95071.1"/>
    <property type="molecule type" value="Genomic_DNA"/>
</dbReference>